<gene>
    <name evidence="8" type="ORF">VKT23_014530</name>
</gene>
<reference evidence="8 9" key="1">
    <citation type="submission" date="2024-01" db="EMBL/GenBank/DDBJ databases">
        <title>A draft genome for the cacao thread blight pathogen Marasmiellus scandens.</title>
        <authorList>
            <person name="Baruah I.K."/>
            <person name="Leung J."/>
            <person name="Bukari Y."/>
            <person name="Amoako-Attah I."/>
            <person name="Meinhardt L.W."/>
            <person name="Bailey B.A."/>
            <person name="Cohen S.P."/>
        </authorList>
    </citation>
    <scope>NUCLEOTIDE SEQUENCE [LARGE SCALE GENOMIC DNA]</scope>
    <source>
        <strain evidence="8 9">GH-19</strain>
    </source>
</reference>
<comment type="similarity">
    <text evidence="2">Belongs to the cytochrome P450 family.</text>
</comment>
<sequence>MNRDQKIYPDFEEFRPERFLDDTETIDTVPPNTLSLGHVSYGFGKRICLGMNFANQDLFIKIACLLWAFNIEKVKNENGELEIPSRTEIIDEGISTRPVPFKCSISARSPNVFAVLENSD</sequence>
<evidence type="ECO:0008006" key="10">
    <source>
        <dbReference type="Google" id="ProtNLM"/>
    </source>
</evidence>
<dbReference type="Proteomes" id="UP001498398">
    <property type="component" value="Unassembled WGS sequence"/>
</dbReference>
<evidence type="ECO:0000256" key="5">
    <source>
        <dbReference type="ARBA" id="ARBA00023002"/>
    </source>
</evidence>
<comment type="cofactor">
    <cofactor evidence="1">
        <name>heme</name>
        <dbReference type="ChEBI" id="CHEBI:30413"/>
    </cofactor>
</comment>
<dbReference type="SUPFAM" id="SSF48264">
    <property type="entry name" value="Cytochrome P450"/>
    <property type="match status" value="1"/>
</dbReference>
<evidence type="ECO:0000256" key="6">
    <source>
        <dbReference type="ARBA" id="ARBA00023004"/>
    </source>
</evidence>
<dbReference type="InterPro" id="IPR002403">
    <property type="entry name" value="Cyt_P450_E_grp-IV"/>
</dbReference>
<dbReference type="PANTHER" id="PTHR46300">
    <property type="entry name" value="P450, PUTATIVE (EUROFUNG)-RELATED-RELATED"/>
    <property type="match status" value="1"/>
</dbReference>
<evidence type="ECO:0000256" key="1">
    <source>
        <dbReference type="ARBA" id="ARBA00001971"/>
    </source>
</evidence>
<keyword evidence="6" id="KW-0408">Iron</keyword>
<evidence type="ECO:0000256" key="2">
    <source>
        <dbReference type="ARBA" id="ARBA00010617"/>
    </source>
</evidence>
<protein>
    <recommendedName>
        <fullName evidence="10">Cytochrome P450</fullName>
    </recommendedName>
</protein>
<comment type="caution">
    <text evidence="8">The sequence shown here is derived from an EMBL/GenBank/DDBJ whole genome shotgun (WGS) entry which is preliminary data.</text>
</comment>
<dbReference type="InterPro" id="IPR001128">
    <property type="entry name" value="Cyt_P450"/>
</dbReference>
<keyword evidence="3" id="KW-0349">Heme</keyword>
<proteinExistence type="inferred from homology"/>
<evidence type="ECO:0000256" key="7">
    <source>
        <dbReference type="ARBA" id="ARBA00023033"/>
    </source>
</evidence>
<keyword evidence="4" id="KW-0479">Metal-binding</keyword>
<dbReference type="InterPro" id="IPR036396">
    <property type="entry name" value="Cyt_P450_sf"/>
</dbReference>
<evidence type="ECO:0000313" key="9">
    <source>
        <dbReference type="Proteomes" id="UP001498398"/>
    </source>
</evidence>
<keyword evidence="7" id="KW-0503">Monooxygenase</keyword>
<dbReference type="PRINTS" id="PR00465">
    <property type="entry name" value="EP450IV"/>
</dbReference>
<accession>A0ABR1J4Y8</accession>
<dbReference type="EMBL" id="JBANRG010000044">
    <property type="protein sequence ID" value="KAK7446324.1"/>
    <property type="molecule type" value="Genomic_DNA"/>
</dbReference>
<name>A0ABR1J4Y8_9AGAR</name>
<evidence type="ECO:0000256" key="4">
    <source>
        <dbReference type="ARBA" id="ARBA00022723"/>
    </source>
</evidence>
<dbReference type="Pfam" id="PF00067">
    <property type="entry name" value="p450"/>
    <property type="match status" value="1"/>
</dbReference>
<keyword evidence="9" id="KW-1185">Reference proteome</keyword>
<evidence type="ECO:0000256" key="3">
    <source>
        <dbReference type="ARBA" id="ARBA00022617"/>
    </source>
</evidence>
<evidence type="ECO:0000313" key="8">
    <source>
        <dbReference type="EMBL" id="KAK7446324.1"/>
    </source>
</evidence>
<dbReference type="InterPro" id="IPR050364">
    <property type="entry name" value="Cytochrome_P450_fung"/>
</dbReference>
<keyword evidence="5" id="KW-0560">Oxidoreductase</keyword>
<dbReference type="Gene3D" id="1.10.630.10">
    <property type="entry name" value="Cytochrome P450"/>
    <property type="match status" value="1"/>
</dbReference>
<organism evidence="8 9">
    <name type="scientific">Marasmiellus scandens</name>
    <dbReference type="NCBI Taxonomy" id="2682957"/>
    <lineage>
        <taxon>Eukaryota</taxon>
        <taxon>Fungi</taxon>
        <taxon>Dikarya</taxon>
        <taxon>Basidiomycota</taxon>
        <taxon>Agaricomycotina</taxon>
        <taxon>Agaricomycetes</taxon>
        <taxon>Agaricomycetidae</taxon>
        <taxon>Agaricales</taxon>
        <taxon>Marasmiineae</taxon>
        <taxon>Omphalotaceae</taxon>
        <taxon>Marasmiellus</taxon>
    </lineage>
</organism>